<organism evidence="1 2">
    <name type="scientific">Peribacillus simplex</name>
    <dbReference type="NCBI Taxonomy" id="1478"/>
    <lineage>
        <taxon>Bacteria</taxon>
        <taxon>Bacillati</taxon>
        <taxon>Bacillota</taxon>
        <taxon>Bacilli</taxon>
        <taxon>Bacillales</taxon>
        <taxon>Bacillaceae</taxon>
        <taxon>Peribacillus</taxon>
    </lineage>
</organism>
<name>A0A125QRA1_9BACI</name>
<comment type="caution">
    <text evidence="1">The sequence shown here is derived from an EMBL/GenBank/DDBJ whole genome shotgun (WGS) entry which is preliminary data.</text>
</comment>
<dbReference type="Proteomes" id="UP000064189">
    <property type="component" value="Unassembled WGS sequence"/>
</dbReference>
<sequence length="148" mass="16445">MLHPPACSDSISIDSLLAAVVYVYQHVSAMMQAHFNLHAAAFYEKSYLFFIQMAFFMTISHKKTDSSQNYSGNRLFLSVNPLLIKAPGFFGYSIVTESFSKSCGASCVVQLHLPCKDGMDFSSKTEFHASIFSTMLSFLFERVGPIGI</sequence>
<dbReference type="EMBL" id="LNNH01000041">
    <property type="protein sequence ID" value="KWW13984.1"/>
    <property type="molecule type" value="Genomic_DNA"/>
</dbReference>
<reference evidence="1 2" key="1">
    <citation type="submission" date="2015-11" db="EMBL/GenBank/DDBJ databases">
        <title>Genome Sequence of Bacillus simplex strain VanAntwerpen2.</title>
        <authorList>
            <person name="Couger M.B."/>
        </authorList>
    </citation>
    <scope>NUCLEOTIDE SEQUENCE [LARGE SCALE GENOMIC DNA]</scope>
    <source>
        <strain evidence="1 2">VanAntwerpen02</strain>
    </source>
</reference>
<proteinExistence type="predicted"/>
<gene>
    <name evidence="1" type="ORF">AS888_08445</name>
</gene>
<evidence type="ECO:0000313" key="1">
    <source>
        <dbReference type="EMBL" id="KWW13984.1"/>
    </source>
</evidence>
<dbReference type="AlphaFoldDB" id="A0A125QRA1"/>
<protein>
    <submittedName>
        <fullName evidence="1">Uncharacterized protein</fullName>
    </submittedName>
</protein>
<evidence type="ECO:0000313" key="2">
    <source>
        <dbReference type="Proteomes" id="UP000064189"/>
    </source>
</evidence>
<accession>A0A125QRA1</accession>
<keyword evidence="2" id="KW-1185">Reference proteome</keyword>